<dbReference type="Gene3D" id="2.60.40.10">
    <property type="entry name" value="Immunoglobulins"/>
    <property type="match status" value="1"/>
</dbReference>
<comment type="caution">
    <text evidence="3">The sequence shown here is derived from an EMBL/GenBank/DDBJ whole genome shotgun (WGS) entry which is preliminary data.</text>
</comment>
<evidence type="ECO:0000313" key="4">
    <source>
        <dbReference type="Proteomes" id="UP000315938"/>
    </source>
</evidence>
<dbReference type="InterPro" id="IPR044925">
    <property type="entry name" value="His-Me_finger_sf"/>
</dbReference>
<sequence length="322" mass="35930">MITLEPGVSPVRLSVGDSWTLPTATAVDNVEGEISFIDVDTTLINQFYNSSTSQYIFTTTGTYEVEFTAADESGNIATKVIIIIVSDGVDSYTGYYESINGLSGQALVDELYTVLNNTGQYTTTTYGAARYHLEQTDAWIGFNTNYLYLIYTDTLKGSVSSGYPDEGYALAKWDEGATWNREHVWAKSLFGTGNYEPGASTRGIDADLHNLRAADTTVNSTRSNNLFINQVYNAGGFGNYNSKWYPGDHHRGDVARILFYMDIRWGGLTNLSNIGDLATLLQWHELDPVDDFEINRNNLIYGFQNNRNPFIDHPELVDKIWA</sequence>
<dbReference type="InterPro" id="IPR013783">
    <property type="entry name" value="Ig-like_fold"/>
</dbReference>
<dbReference type="GO" id="GO:0004518">
    <property type="term" value="F:nuclease activity"/>
    <property type="evidence" value="ECO:0007669"/>
    <property type="project" value="UniProtKB-KW"/>
</dbReference>
<dbReference type="PANTHER" id="PTHR33607:SF2">
    <property type="entry name" value="ENDONUCLEASE-1"/>
    <property type="match status" value="1"/>
</dbReference>
<evidence type="ECO:0000256" key="2">
    <source>
        <dbReference type="ARBA" id="ARBA00022801"/>
    </source>
</evidence>
<dbReference type="GO" id="GO:0016787">
    <property type="term" value="F:hydrolase activity"/>
    <property type="evidence" value="ECO:0007669"/>
    <property type="project" value="UniProtKB-KW"/>
</dbReference>
<evidence type="ECO:0000313" key="3">
    <source>
        <dbReference type="EMBL" id="TRY00386.1"/>
    </source>
</evidence>
<keyword evidence="1" id="KW-0540">Nuclease</keyword>
<dbReference type="SUPFAM" id="SSF54060">
    <property type="entry name" value="His-Me finger endonucleases"/>
    <property type="match status" value="1"/>
</dbReference>
<keyword evidence="2" id="KW-0378">Hydrolase</keyword>
<name>A0A553IJL9_ACHLA</name>
<reference evidence="3 4" key="1">
    <citation type="submission" date="2019-07" db="EMBL/GenBank/DDBJ databases">
        <title>Genome sequence of Acholeplasma laidlawii strain with increased resistance to erythromycin.</title>
        <authorList>
            <person name="Medvedeva E.S."/>
            <person name="Baranova N.B."/>
            <person name="Siniagina M.N."/>
            <person name="Mouzykantov A."/>
            <person name="Chernova O.A."/>
            <person name="Chernov V.M."/>
        </authorList>
    </citation>
    <scope>NUCLEOTIDE SEQUENCE [LARGE SCALE GENOMIC DNA]</scope>
    <source>
        <strain evidence="3 4">PG8REry</strain>
    </source>
</reference>
<dbReference type="AlphaFoldDB" id="A0A553IJL9"/>
<proteinExistence type="predicted"/>
<evidence type="ECO:0008006" key="5">
    <source>
        <dbReference type="Google" id="ProtNLM"/>
    </source>
</evidence>
<dbReference type="Pfam" id="PF04231">
    <property type="entry name" value="Endonuclease_1"/>
    <property type="match status" value="1"/>
</dbReference>
<dbReference type="PANTHER" id="PTHR33607">
    <property type="entry name" value="ENDONUCLEASE-1"/>
    <property type="match status" value="1"/>
</dbReference>
<gene>
    <name evidence="3" type="ORF">FNV44_04860</name>
</gene>
<dbReference type="InterPro" id="IPR007346">
    <property type="entry name" value="Endonuclease-I"/>
</dbReference>
<accession>A0A553IJL9</accession>
<dbReference type="Proteomes" id="UP000315938">
    <property type="component" value="Unassembled WGS sequence"/>
</dbReference>
<dbReference type="EMBL" id="VKID01000001">
    <property type="protein sequence ID" value="TRY00386.1"/>
    <property type="molecule type" value="Genomic_DNA"/>
</dbReference>
<protein>
    <recommendedName>
        <fullName evidence="5">Endonuclease I</fullName>
    </recommendedName>
</protein>
<evidence type="ECO:0000256" key="1">
    <source>
        <dbReference type="ARBA" id="ARBA00022722"/>
    </source>
</evidence>
<organism evidence="3 4">
    <name type="scientific">Acholeplasma laidlawii</name>
    <dbReference type="NCBI Taxonomy" id="2148"/>
    <lineage>
        <taxon>Bacteria</taxon>
        <taxon>Bacillati</taxon>
        <taxon>Mycoplasmatota</taxon>
        <taxon>Mollicutes</taxon>
        <taxon>Acholeplasmatales</taxon>
        <taxon>Acholeplasmataceae</taxon>
        <taxon>Acholeplasma</taxon>
    </lineage>
</organism>